<dbReference type="AlphaFoldDB" id="A0A2P2L8L2"/>
<protein>
    <submittedName>
        <fullName evidence="2">Transferase family protein</fullName>
    </submittedName>
</protein>
<evidence type="ECO:0000313" key="2">
    <source>
        <dbReference type="EMBL" id="MBX14300.1"/>
    </source>
</evidence>
<dbReference type="GO" id="GO:0016747">
    <property type="term" value="F:acyltransferase activity, transferring groups other than amino-acyl groups"/>
    <property type="evidence" value="ECO:0007669"/>
    <property type="project" value="TreeGrafter"/>
</dbReference>
<dbReference type="EMBL" id="GGEC01033816">
    <property type="protein sequence ID" value="MBX14300.1"/>
    <property type="molecule type" value="Transcribed_RNA"/>
</dbReference>
<dbReference type="EMBL" id="GGEC01033818">
    <property type="protein sequence ID" value="MBX14302.1"/>
    <property type="molecule type" value="Transcribed_RNA"/>
</dbReference>
<dbReference type="Pfam" id="PF02458">
    <property type="entry name" value="Transferase"/>
    <property type="match status" value="1"/>
</dbReference>
<keyword evidence="2" id="KW-0808">Transferase</keyword>
<reference evidence="2" key="1">
    <citation type="submission" date="2018-02" db="EMBL/GenBank/DDBJ databases">
        <title>Rhizophora mucronata_Transcriptome.</title>
        <authorList>
            <person name="Meera S.P."/>
            <person name="Sreeshan A."/>
            <person name="Augustine A."/>
        </authorList>
    </citation>
    <scope>NUCLEOTIDE SEQUENCE</scope>
    <source>
        <tissue evidence="2">Leaf</tissue>
    </source>
</reference>
<dbReference type="InterPro" id="IPR050317">
    <property type="entry name" value="Plant_Fungal_Acyltransferase"/>
</dbReference>
<comment type="similarity">
    <text evidence="1">Belongs to the plant acyltransferase family.</text>
</comment>
<dbReference type="InterPro" id="IPR023213">
    <property type="entry name" value="CAT-like_dom_sf"/>
</dbReference>
<evidence type="ECO:0000256" key="1">
    <source>
        <dbReference type="ARBA" id="ARBA00009861"/>
    </source>
</evidence>
<accession>A0A2P2L8L2</accession>
<dbReference type="PANTHER" id="PTHR31642:SF115">
    <property type="entry name" value="PROTEIN ECERIFERUM 26-LIKE"/>
    <property type="match status" value="1"/>
</dbReference>
<dbReference type="Gene3D" id="3.30.559.10">
    <property type="entry name" value="Chloramphenicol acetyltransferase-like domain"/>
    <property type="match status" value="1"/>
</dbReference>
<dbReference type="PANTHER" id="PTHR31642">
    <property type="entry name" value="TRICHOTHECENE 3-O-ACETYLTRANSFERASE"/>
    <property type="match status" value="1"/>
</dbReference>
<proteinExistence type="inferred from homology"/>
<organism evidence="2">
    <name type="scientific">Rhizophora mucronata</name>
    <name type="common">Asiatic mangrove</name>
    <dbReference type="NCBI Taxonomy" id="61149"/>
    <lineage>
        <taxon>Eukaryota</taxon>
        <taxon>Viridiplantae</taxon>
        <taxon>Streptophyta</taxon>
        <taxon>Embryophyta</taxon>
        <taxon>Tracheophyta</taxon>
        <taxon>Spermatophyta</taxon>
        <taxon>Magnoliopsida</taxon>
        <taxon>eudicotyledons</taxon>
        <taxon>Gunneridae</taxon>
        <taxon>Pentapetalae</taxon>
        <taxon>rosids</taxon>
        <taxon>fabids</taxon>
        <taxon>Malpighiales</taxon>
        <taxon>Rhizophoraceae</taxon>
        <taxon>Rhizophora</taxon>
    </lineage>
</organism>
<sequence length="154" mass="17805">MVPGDDQNLIYNIKLSSVVPCRITGSDVVSEPNGVDLAMKLHYLKGVYFFGSQESQDMTITRIKESMFHWLNDYYMVCGRFRRSDTGRPYIKCNDCGVRVVEAQCDKTVDEWLELKDRSLDHLLVYHLPIGPELTLSPPLYVQVTFFTMLLRIF</sequence>
<name>A0A2P2L8L2_RHIMU</name>